<keyword evidence="1" id="KW-1133">Transmembrane helix</keyword>
<keyword evidence="1" id="KW-0472">Membrane</keyword>
<evidence type="ECO:0000256" key="1">
    <source>
        <dbReference type="SAM" id="Phobius"/>
    </source>
</evidence>
<proteinExistence type="predicted"/>
<comment type="caution">
    <text evidence="2">The sequence shown here is derived from an EMBL/GenBank/DDBJ whole genome shotgun (WGS) entry which is preliminary data.</text>
</comment>
<dbReference type="EMBL" id="JARLKZ010000012">
    <property type="protein sequence ID" value="MEC0241500.1"/>
    <property type="molecule type" value="Genomic_DNA"/>
</dbReference>
<accession>A0ABU6GP66</accession>
<evidence type="ECO:0008006" key="4">
    <source>
        <dbReference type="Google" id="ProtNLM"/>
    </source>
</evidence>
<feature type="transmembrane region" description="Helical" evidence="1">
    <location>
        <begin position="12"/>
        <end position="37"/>
    </location>
</feature>
<keyword evidence="1" id="KW-0812">Transmembrane</keyword>
<feature type="transmembrane region" description="Helical" evidence="1">
    <location>
        <begin position="57"/>
        <end position="77"/>
    </location>
</feature>
<dbReference type="RefSeq" id="WP_326089200.1">
    <property type="nucleotide sequence ID" value="NZ_JARLKZ010000012.1"/>
</dbReference>
<evidence type="ECO:0000313" key="3">
    <source>
        <dbReference type="Proteomes" id="UP001344632"/>
    </source>
</evidence>
<protein>
    <recommendedName>
        <fullName evidence="4">HAMP domain-containing protein</fullName>
    </recommendedName>
</protein>
<keyword evidence="3" id="KW-1185">Reference proteome</keyword>
<evidence type="ECO:0000313" key="2">
    <source>
        <dbReference type="EMBL" id="MEC0241500.1"/>
    </source>
</evidence>
<gene>
    <name evidence="2" type="ORF">P4H66_16915</name>
</gene>
<dbReference type="Proteomes" id="UP001344632">
    <property type="component" value="Unassembled WGS sequence"/>
</dbReference>
<reference evidence="2 3" key="1">
    <citation type="submission" date="2023-03" db="EMBL/GenBank/DDBJ databases">
        <title>Bacillus Genome Sequencing.</title>
        <authorList>
            <person name="Dunlap C."/>
        </authorList>
    </citation>
    <scope>NUCLEOTIDE SEQUENCE [LARGE SCALE GENOMIC DNA]</scope>
    <source>
        <strain evidence="2 3">BD-525</strain>
    </source>
</reference>
<name>A0ABU6GP66_9BACL</name>
<organism evidence="2 3">
    <name type="scientific">Paenibacillus dokdonensis</name>
    <dbReference type="NCBI Taxonomy" id="2567944"/>
    <lineage>
        <taxon>Bacteria</taxon>
        <taxon>Bacillati</taxon>
        <taxon>Bacillota</taxon>
        <taxon>Bacilli</taxon>
        <taxon>Bacillales</taxon>
        <taxon>Paenibacillaceae</taxon>
        <taxon>Paenibacillus</taxon>
    </lineage>
</organism>
<sequence length="206" mass="23081">MKRLLTVRSSYLYIVVGSALLSGISLFIVYRAFVFLYSHNAPDSFLVRLSHWLMNHIGKTPIAVLIFLTVFTGIFMLRSQKTADDVKSLLSAAEELAEKGSFEELEVMSGGELRELAAHLHRINRTEAFSANDLQTSNMEKEASGILLGNEEVMALILRMKSLLRILDDGEVSGDDPERTERLRVEAVKREALGVERFLESLMTSS</sequence>